<dbReference type="EMBL" id="CVQH01021307">
    <property type="protein sequence ID" value="CRK30021.1"/>
    <property type="molecule type" value="Genomic_DNA"/>
</dbReference>
<sequence length="137" mass="15447">MPTALPSCVSRVHLSTTTTMHDGSRAGFLEWTRWARYQKAKTVVILIHRERSGQVHYESSSRQKSQTQVHEPDAGRSFAEVKVSPQEVPIMSSTRPQQPSPAESRTLLKSSCWIGSCCQISMTKTAEQPRCRVSRYP</sequence>
<evidence type="ECO:0000313" key="3">
    <source>
        <dbReference type="Proteomes" id="UP000044602"/>
    </source>
</evidence>
<evidence type="ECO:0000256" key="1">
    <source>
        <dbReference type="SAM" id="MobiDB-lite"/>
    </source>
</evidence>
<name>A0A0G4M6Y0_VERLO</name>
<feature type="compositionally biased region" description="Polar residues" evidence="1">
    <location>
        <begin position="57"/>
        <end position="69"/>
    </location>
</feature>
<protein>
    <submittedName>
        <fullName evidence="2">Uncharacterized protein</fullName>
    </submittedName>
</protein>
<feature type="region of interest" description="Disordered" evidence="1">
    <location>
        <begin position="55"/>
        <end position="107"/>
    </location>
</feature>
<organism evidence="2 3">
    <name type="scientific">Verticillium longisporum</name>
    <name type="common">Verticillium dahliae var. longisporum</name>
    <dbReference type="NCBI Taxonomy" id="100787"/>
    <lineage>
        <taxon>Eukaryota</taxon>
        <taxon>Fungi</taxon>
        <taxon>Dikarya</taxon>
        <taxon>Ascomycota</taxon>
        <taxon>Pezizomycotina</taxon>
        <taxon>Sordariomycetes</taxon>
        <taxon>Hypocreomycetidae</taxon>
        <taxon>Glomerellales</taxon>
        <taxon>Plectosphaerellaceae</taxon>
        <taxon>Verticillium</taxon>
    </lineage>
</organism>
<dbReference type="Proteomes" id="UP000044602">
    <property type="component" value="Unassembled WGS sequence"/>
</dbReference>
<gene>
    <name evidence="2" type="ORF">BN1708_015720</name>
</gene>
<keyword evidence="3" id="KW-1185">Reference proteome</keyword>
<feature type="compositionally biased region" description="Polar residues" evidence="1">
    <location>
        <begin position="91"/>
        <end position="107"/>
    </location>
</feature>
<evidence type="ECO:0000313" key="2">
    <source>
        <dbReference type="EMBL" id="CRK30021.1"/>
    </source>
</evidence>
<accession>A0A0G4M6Y0</accession>
<dbReference type="AlphaFoldDB" id="A0A0G4M6Y0"/>
<proteinExistence type="predicted"/>
<feature type="non-terminal residue" evidence="2">
    <location>
        <position position="137"/>
    </location>
</feature>
<reference evidence="2 3" key="1">
    <citation type="submission" date="2015-05" db="EMBL/GenBank/DDBJ databases">
        <authorList>
            <person name="Wang D.B."/>
            <person name="Wang M."/>
        </authorList>
    </citation>
    <scope>NUCLEOTIDE SEQUENCE [LARGE SCALE GENOMIC DNA]</scope>
    <source>
        <strain evidence="2">VL1</strain>
    </source>
</reference>